<dbReference type="GO" id="GO:0046076">
    <property type="term" value="P:dTTP catabolic process"/>
    <property type="evidence" value="ECO:0007669"/>
    <property type="project" value="TreeGrafter"/>
</dbReference>
<accession>A0AAW7YYR8</accession>
<dbReference type="GO" id="GO:0006950">
    <property type="term" value="P:response to stress"/>
    <property type="evidence" value="ECO:0007669"/>
    <property type="project" value="UniProtKB-ARBA"/>
</dbReference>
<dbReference type="AlphaFoldDB" id="A0AAW7YYR8"/>
<proteinExistence type="inferred from homology"/>
<sequence length="307" mass="34564">MQNANNSELPEVKRLQEIMAKLRDRESGCPWDVQQTMESLTRYTIEEAYEVVDAIAKGEPSDIRDELGDLLFQVVFYSRIAEEEGNFTFDDVAKSISDKMTRRHPHVFGDPSSQPSNEEDLTAQWNSIKAQEKALKQQVLKQNLNATSNTNGDEQAFSSLLDDVPVGMPALMYAQKLQKACAKVGFDWPEVAPVLDKVREEVEEIQQELDAETLNQQALEEEIGDALFAMVNLARHCKVDADTALRNASNKFAKRFKVVESLAYKLASDDLTIKNREPESDTSPLANMTLDEMEALWQQAKITTAKS</sequence>
<dbReference type="SUPFAM" id="SSF101386">
    <property type="entry name" value="all-alpha NTP pyrophosphatases"/>
    <property type="match status" value="2"/>
</dbReference>
<comment type="caution">
    <text evidence="7">The sequence shown here is derived from an EMBL/GenBank/DDBJ whole genome shotgun (WGS) entry which is preliminary data.</text>
</comment>
<dbReference type="FunFam" id="1.10.287.1080:FF:000003">
    <property type="entry name" value="Nucleoside triphosphate pyrophosphohydrolase"/>
    <property type="match status" value="1"/>
</dbReference>
<evidence type="ECO:0000256" key="3">
    <source>
        <dbReference type="ARBA" id="ARBA00066372"/>
    </source>
</evidence>
<comment type="similarity">
    <text evidence="2">Belongs to the nucleoside triphosphate pyrophosphohydrolase family.</text>
</comment>
<dbReference type="InterPro" id="IPR048015">
    <property type="entry name" value="NTP-PPase_MazG-like_N"/>
</dbReference>
<dbReference type="GO" id="GO:0046061">
    <property type="term" value="P:dATP catabolic process"/>
    <property type="evidence" value="ECO:0007669"/>
    <property type="project" value="TreeGrafter"/>
</dbReference>
<dbReference type="Pfam" id="PF03819">
    <property type="entry name" value="MazG"/>
    <property type="match status" value="2"/>
</dbReference>
<evidence type="ECO:0000313" key="7">
    <source>
        <dbReference type="EMBL" id="MDO6576408.1"/>
    </source>
</evidence>
<feature type="coiled-coil region" evidence="5">
    <location>
        <begin position="195"/>
        <end position="222"/>
    </location>
</feature>
<dbReference type="EC" id="3.6.1.8" evidence="3"/>
<evidence type="ECO:0000313" key="8">
    <source>
        <dbReference type="Proteomes" id="UP001170717"/>
    </source>
</evidence>
<feature type="domain" description="NTP pyrophosphohydrolase MazG-like" evidence="6">
    <location>
        <begin position="35"/>
        <end position="108"/>
    </location>
</feature>
<dbReference type="Gene3D" id="1.10.287.1080">
    <property type="entry name" value="MazG-like"/>
    <property type="match status" value="2"/>
</dbReference>
<evidence type="ECO:0000256" key="4">
    <source>
        <dbReference type="ARBA" id="ARBA00074799"/>
    </source>
</evidence>
<dbReference type="NCBIfam" id="TIGR00444">
    <property type="entry name" value="mazG"/>
    <property type="match status" value="1"/>
</dbReference>
<evidence type="ECO:0000256" key="2">
    <source>
        <dbReference type="ARBA" id="ARBA00061115"/>
    </source>
</evidence>
<dbReference type="RefSeq" id="WP_303537992.1">
    <property type="nucleotide sequence ID" value="NZ_JAUOQI010000002.1"/>
</dbReference>
<keyword evidence="5" id="KW-0175">Coiled coil</keyword>
<evidence type="ECO:0000256" key="5">
    <source>
        <dbReference type="SAM" id="Coils"/>
    </source>
</evidence>
<dbReference type="GO" id="GO:0047693">
    <property type="term" value="F:ATP diphosphatase activity"/>
    <property type="evidence" value="ECO:0007669"/>
    <property type="project" value="UniProtKB-EC"/>
</dbReference>
<evidence type="ECO:0000256" key="1">
    <source>
        <dbReference type="ARBA" id="ARBA00052141"/>
    </source>
</evidence>
<dbReference type="PANTHER" id="PTHR30522">
    <property type="entry name" value="NUCLEOSIDE TRIPHOSPHATE PYROPHOSPHOHYDROLASE"/>
    <property type="match status" value="1"/>
</dbReference>
<keyword evidence="7" id="KW-0378">Hydrolase</keyword>
<reference evidence="7" key="1">
    <citation type="submission" date="2023-07" db="EMBL/GenBank/DDBJ databases">
        <title>Genome content predicts the carbon catabolic preferences of heterotrophic bacteria.</title>
        <authorList>
            <person name="Gralka M."/>
        </authorList>
    </citation>
    <scope>NUCLEOTIDE SEQUENCE</scope>
    <source>
        <strain evidence="7">F2M12</strain>
    </source>
</reference>
<dbReference type="GO" id="GO:0046081">
    <property type="term" value="P:dUTP catabolic process"/>
    <property type="evidence" value="ECO:0007669"/>
    <property type="project" value="TreeGrafter"/>
</dbReference>
<dbReference type="InterPro" id="IPR048011">
    <property type="entry name" value="NTP-PPase_MazG-like_C"/>
</dbReference>
<name>A0AAW7YYR8_9ALTE</name>
<feature type="domain" description="NTP pyrophosphohydrolase MazG-like" evidence="6">
    <location>
        <begin position="197"/>
        <end position="257"/>
    </location>
</feature>
<dbReference type="CDD" id="cd11529">
    <property type="entry name" value="NTP-PPase_MazG_Cterm"/>
    <property type="match status" value="1"/>
</dbReference>
<dbReference type="GO" id="GO:0046047">
    <property type="term" value="P:TTP catabolic process"/>
    <property type="evidence" value="ECO:0007669"/>
    <property type="project" value="TreeGrafter"/>
</dbReference>
<protein>
    <recommendedName>
        <fullName evidence="4">Nucleoside triphosphate pyrophosphohydrolase</fullName>
        <ecNumber evidence="3">3.6.1.8</ecNumber>
    </recommendedName>
</protein>
<dbReference type="GO" id="GO:0006203">
    <property type="term" value="P:dGTP catabolic process"/>
    <property type="evidence" value="ECO:0007669"/>
    <property type="project" value="TreeGrafter"/>
</dbReference>
<dbReference type="InterPro" id="IPR004518">
    <property type="entry name" value="MazG-like_dom"/>
</dbReference>
<gene>
    <name evidence="7" type="primary">mazG</name>
    <name evidence="7" type="ORF">Q4527_03360</name>
</gene>
<evidence type="ECO:0000259" key="6">
    <source>
        <dbReference type="Pfam" id="PF03819"/>
    </source>
</evidence>
<dbReference type="GO" id="GO:0046052">
    <property type="term" value="P:UTP catabolic process"/>
    <property type="evidence" value="ECO:0007669"/>
    <property type="project" value="TreeGrafter"/>
</dbReference>
<dbReference type="EMBL" id="JAUOQI010000002">
    <property type="protein sequence ID" value="MDO6576408.1"/>
    <property type="molecule type" value="Genomic_DNA"/>
</dbReference>
<organism evidence="7 8">
    <name type="scientific">Alteromonas stellipolaris</name>
    <dbReference type="NCBI Taxonomy" id="233316"/>
    <lineage>
        <taxon>Bacteria</taxon>
        <taxon>Pseudomonadati</taxon>
        <taxon>Pseudomonadota</taxon>
        <taxon>Gammaproteobacteria</taxon>
        <taxon>Alteromonadales</taxon>
        <taxon>Alteromonadaceae</taxon>
        <taxon>Alteromonas/Salinimonas group</taxon>
        <taxon>Alteromonas</taxon>
    </lineage>
</organism>
<dbReference type="PANTHER" id="PTHR30522:SF0">
    <property type="entry name" value="NUCLEOSIDE TRIPHOSPHATE PYROPHOSPHOHYDROLASE"/>
    <property type="match status" value="1"/>
</dbReference>
<dbReference type="CDD" id="cd11528">
    <property type="entry name" value="NTP-PPase_MazG_Nterm"/>
    <property type="match status" value="1"/>
</dbReference>
<dbReference type="FunFam" id="1.10.287.1080:FF:000001">
    <property type="entry name" value="Nucleoside triphosphate pyrophosphohydrolase"/>
    <property type="match status" value="1"/>
</dbReference>
<dbReference type="Proteomes" id="UP001170717">
    <property type="component" value="Unassembled WGS sequence"/>
</dbReference>
<dbReference type="InterPro" id="IPR011551">
    <property type="entry name" value="NTP_PyrPHydrolase_MazG"/>
</dbReference>
<comment type="catalytic activity">
    <reaction evidence="1">
        <text>ATP + H2O = AMP + diphosphate + H(+)</text>
        <dbReference type="Rhea" id="RHEA:14245"/>
        <dbReference type="ChEBI" id="CHEBI:15377"/>
        <dbReference type="ChEBI" id="CHEBI:15378"/>
        <dbReference type="ChEBI" id="CHEBI:30616"/>
        <dbReference type="ChEBI" id="CHEBI:33019"/>
        <dbReference type="ChEBI" id="CHEBI:456215"/>
        <dbReference type="EC" id="3.6.1.8"/>
    </reaction>
</comment>
<dbReference type="NCBIfam" id="NF007113">
    <property type="entry name" value="PRK09562.1"/>
    <property type="match status" value="1"/>
</dbReference>